<feature type="region of interest" description="Disordered" evidence="1">
    <location>
        <begin position="1"/>
        <end position="30"/>
    </location>
</feature>
<evidence type="ECO:0000313" key="2">
    <source>
        <dbReference type="EMBL" id="BAF48868.1"/>
    </source>
</evidence>
<proteinExistence type="predicted"/>
<feature type="compositionally biased region" description="Acidic residues" evidence="1">
    <location>
        <begin position="154"/>
        <end position="169"/>
    </location>
</feature>
<feature type="region of interest" description="Disordered" evidence="1">
    <location>
        <begin position="48"/>
        <end position="78"/>
    </location>
</feature>
<feature type="region of interest" description="Disordered" evidence="1">
    <location>
        <begin position="304"/>
        <end position="323"/>
    </location>
</feature>
<evidence type="ECO:0000313" key="3">
    <source>
        <dbReference type="Proteomes" id="UP000169752"/>
    </source>
</evidence>
<sequence>MSLAAIRRCGRTQSRGNMNLRGHPSSHTTPLAQRDRKFANIMSTNANANENDGEVANPVPNPVPVPDDGKRTEEEDDHENLVIDTSPVPTRLGRGRRRRKPISYKEIEEQIEISNKHVSEHIFNKKTQRHHPYTRSNSRSATAAAVSAAVSALADEEDEIDVETVDEPENLSVSGSGGTTSTSKHEGSRAMLRAWTLSRCMSVSSASDTVVNNRMLPPVWTIAAQRPAPLSFAKRNPIVNVMVDTPPVNFETGVFRRAAPEAAKPQPPKLLAVLPPHTTAHTITICPMSPQRYTVTETPLITSTASSSATTTTTSSASGVVERGEKVRAENERMEVDADDEADEDDGEVISVMSKSIAAEQQQQQPKKLTITIEGGKTLVLPPPPYPHPHLSHPHIYVPKAQYPPQKTQTPQTRVRPPGCQQHLKVPALKAAAETAPKPNPTHRKCDQSEEHIALLNCATCAAGFRTRVLRSHFRELLSDCEFLQDVVCHYVWDDYHKTKGVMELMKMVQQNVVAVATVMSRPMTCRSYIYVRTVLESSDMMCQRMSRCLLDSCTVSAKACLLDIAMYANKYHASILHYMMSGTTLEQVVTNGSHSSWNVVDLRLHYPKNMLSFLNGASCSQLFLWREYMPEKLKLVTSILSVNPKLKAATGFARVINALPNLGTIRGLSVEQIKSIVPKCAVDYMPCEASMTGTLRKVKWRTPTYPIEDPQQAVLYQAIFAINTRLDQHVTIDEAYAVFKMYMKQPYQNFRHAVGTVLMRCFAENVPTRLFTQEDQTSLMYSEMLASTVGCDALAFVPLNREEWRLLCGLGLSRDAVQTMMHRQTWPSDLNWSEWFTVGGGVEMFKNSALTEPVARIVASAIAVTKGKEASAKPTLEDWLTKYGHTGSIPVELLST</sequence>
<name>A4FTG3_CYHV3</name>
<feature type="region of interest" description="Disordered" evidence="1">
    <location>
        <begin position="149"/>
        <end position="187"/>
    </location>
</feature>
<evidence type="ECO:0000256" key="1">
    <source>
        <dbReference type="SAM" id="MobiDB-lite"/>
    </source>
</evidence>
<organism evidence="2 3">
    <name type="scientific">Cyprinid herpesvirus 3</name>
    <name type="common">CyHV-3</name>
    <dbReference type="NCBI Taxonomy" id="180230"/>
    <lineage>
        <taxon>Viruses</taxon>
        <taxon>Duplodnaviria</taxon>
        <taxon>Heunggongvirae</taxon>
        <taxon>Peploviricota</taxon>
        <taxon>Herviviricetes</taxon>
        <taxon>Herpesvirales</taxon>
        <taxon>Alloherpesviridae</taxon>
        <taxon>Cyvirus</taxon>
        <taxon>Cyvirus cyprinidallo3</taxon>
    </lineage>
</organism>
<dbReference type="EMBL" id="AP008984">
    <property type="protein sequence ID" value="BAF48868.1"/>
    <property type="molecule type" value="Genomic_DNA"/>
</dbReference>
<protein>
    <submittedName>
        <fullName evidence="2">Uncharacterized protein</fullName>
    </submittedName>
</protein>
<reference evidence="2 3" key="1">
    <citation type="journal article" date="2007" name="J. Virol.">
        <title>Genome sequences of three koi herpesvirus isolates representing the expanding distribution of an emerging disease threatening koi and common carp worldwide.</title>
        <authorList>
            <person name="Aoki T."/>
            <person name="Hirono I."/>
            <person name="Kurokawa K."/>
            <person name="Fukuda H."/>
            <person name="Nahary R."/>
            <person name="Eldar A."/>
            <person name="Davison A.J."/>
            <person name="Waltzek T.B."/>
            <person name="Bercovier H."/>
            <person name="Hedrick R.P."/>
        </authorList>
    </citation>
    <scope>NUCLEOTIDE SEQUENCE [LARGE SCALE GENOMIC DNA]</scope>
    <source>
        <strain evidence="2">TUMST1</strain>
    </source>
</reference>
<feature type="compositionally biased region" description="Low complexity" evidence="1">
    <location>
        <begin position="304"/>
        <end position="318"/>
    </location>
</feature>
<gene>
    <name evidence="2" type="ORF">KHVJ064</name>
</gene>
<accession>A4FTG3</accession>
<dbReference type="Proteomes" id="UP000169752">
    <property type="component" value="Segment"/>
</dbReference>